<dbReference type="PANTHER" id="PTHR11102">
    <property type="entry name" value="SEL-1-LIKE PROTEIN"/>
    <property type="match status" value="1"/>
</dbReference>
<dbReference type="InterPro" id="IPR011990">
    <property type="entry name" value="TPR-like_helical_dom_sf"/>
</dbReference>
<dbReference type="PANTHER" id="PTHR11102:SF160">
    <property type="entry name" value="ERAD-ASSOCIATED E3 UBIQUITIN-PROTEIN LIGASE COMPONENT HRD3"/>
    <property type="match status" value="1"/>
</dbReference>
<comment type="caution">
    <text evidence="3">The sequence shown here is derived from an EMBL/GenBank/DDBJ whole genome shotgun (WGS) entry which is preliminary data.</text>
</comment>
<evidence type="ECO:0000313" key="4">
    <source>
        <dbReference type="Proteomes" id="UP001470230"/>
    </source>
</evidence>
<evidence type="ECO:0000256" key="1">
    <source>
        <dbReference type="ARBA" id="ARBA00038101"/>
    </source>
</evidence>
<dbReference type="SUPFAM" id="SSF81901">
    <property type="entry name" value="HCP-like"/>
    <property type="match status" value="2"/>
</dbReference>
<proteinExistence type="inferred from homology"/>
<keyword evidence="2" id="KW-0175">Coiled coil</keyword>
<comment type="similarity">
    <text evidence="1">Belongs to the sel-1 family.</text>
</comment>
<dbReference type="EMBL" id="JAPFFF010000196">
    <property type="protein sequence ID" value="KAK8835282.1"/>
    <property type="molecule type" value="Genomic_DNA"/>
</dbReference>
<organism evidence="3 4">
    <name type="scientific">Tritrichomonas musculus</name>
    <dbReference type="NCBI Taxonomy" id="1915356"/>
    <lineage>
        <taxon>Eukaryota</taxon>
        <taxon>Metamonada</taxon>
        <taxon>Parabasalia</taxon>
        <taxon>Tritrichomonadida</taxon>
        <taxon>Tritrichomonadidae</taxon>
        <taxon>Tritrichomonas</taxon>
    </lineage>
</organism>
<sequence>NQPDAQYFLGVIYYEGRYTTQDINKSIYYFSLASNQNHPQAQFYLGEIYYGGQYIARDIYKAIHYYSLAADQNHPDAQYFLGEIYYQGIYTTRDIDKSIHYLSLAANHNHLLAQHNLGFIYHQSKYVTQDIKKAFHYYSLAADRNHPQAQYSLGIEYYKLIDMKKSIHYLIRSALNGNKEACFAVGYLYHEGKYMERDIDQCIRFYKEASSFNNQFAKNNLGIIYKKGFEDKIEPRLGLSIEYFKEAIKQKNDKVAMYNLGHLYLYLEPIKDSINQSIDLLIRSLNEGFPPSLELLCISLIKKYDNDIDSIKQKLDEQTNNFDKYKTRIYEIIEIFISNKFFYESKYLDYKNIDFIYNVLHECLQSNEITKEKETHEEKNPNIKEISSLFYEGFGIQVELV</sequence>
<feature type="coiled-coil region" evidence="2">
    <location>
        <begin position="301"/>
        <end position="328"/>
    </location>
</feature>
<keyword evidence="4" id="KW-1185">Reference proteome</keyword>
<accession>A0ABR2GN02</accession>
<gene>
    <name evidence="3" type="ORF">M9Y10_016220</name>
</gene>
<name>A0ABR2GN02_9EUKA</name>
<dbReference type="Gene3D" id="1.25.40.10">
    <property type="entry name" value="Tetratricopeptide repeat domain"/>
    <property type="match status" value="1"/>
</dbReference>
<dbReference type="Proteomes" id="UP001470230">
    <property type="component" value="Unassembled WGS sequence"/>
</dbReference>
<reference evidence="3 4" key="1">
    <citation type="submission" date="2024-04" db="EMBL/GenBank/DDBJ databases">
        <title>Tritrichomonas musculus Genome.</title>
        <authorList>
            <person name="Alves-Ferreira E."/>
            <person name="Grigg M."/>
            <person name="Lorenzi H."/>
            <person name="Galac M."/>
        </authorList>
    </citation>
    <scope>NUCLEOTIDE SEQUENCE [LARGE SCALE GENOMIC DNA]</scope>
    <source>
        <strain evidence="3 4">EAF2021</strain>
    </source>
</reference>
<dbReference type="InterPro" id="IPR006597">
    <property type="entry name" value="Sel1-like"/>
</dbReference>
<protein>
    <submittedName>
        <fullName evidence="3">Uncharacterized protein</fullName>
    </submittedName>
</protein>
<dbReference type="InterPro" id="IPR050767">
    <property type="entry name" value="Sel1_AlgK"/>
</dbReference>
<feature type="non-terminal residue" evidence="3">
    <location>
        <position position="1"/>
    </location>
</feature>
<evidence type="ECO:0000313" key="3">
    <source>
        <dbReference type="EMBL" id="KAK8835282.1"/>
    </source>
</evidence>
<dbReference type="Pfam" id="PF08238">
    <property type="entry name" value="Sel1"/>
    <property type="match status" value="8"/>
</dbReference>
<dbReference type="SMART" id="SM00671">
    <property type="entry name" value="SEL1"/>
    <property type="match status" value="8"/>
</dbReference>
<evidence type="ECO:0000256" key="2">
    <source>
        <dbReference type="SAM" id="Coils"/>
    </source>
</evidence>